<dbReference type="InterPro" id="IPR000436">
    <property type="entry name" value="Sushi_SCR_CCP_dom"/>
</dbReference>
<dbReference type="PANTHER" id="PTHR46393:SF7">
    <property type="entry name" value="COMPLEMENT C2"/>
    <property type="match status" value="1"/>
</dbReference>
<feature type="domain" description="Sushi" evidence="9">
    <location>
        <begin position="499"/>
        <end position="556"/>
    </location>
</feature>
<name>A0A9D3NK50_9TELE</name>
<dbReference type="CDD" id="cd00033">
    <property type="entry name" value="CCP"/>
    <property type="match status" value="10"/>
</dbReference>
<evidence type="ECO:0000256" key="1">
    <source>
        <dbReference type="ARBA" id="ARBA00022659"/>
    </source>
</evidence>
<evidence type="ECO:0000256" key="2">
    <source>
        <dbReference type="ARBA" id="ARBA00022729"/>
    </source>
</evidence>
<evidence type="ECO:0000256" key="6">
    <source>
        <dbReference type="PROSITE-ProRule" id="PRU00302"/>
    </source>
</evidence>
<evidence type="ECO:0000256" key="7">
    <source>
        <dbReference type="SAM" id="MobiDB-lite"/>
    </source>
</evidence>
<evidence type="ECO:0000313" key="11">
    <source>
        <dbReference type="Proteomes" id="UP000824219"/>
    </source>
</evidence>
<keyword evidence="11" id="KW-1185">Reference proteome</keyword>
<feature type="signal peptide" evidence="8">
    <location>
        <begin position="1"/>
        <end position="20"/>
    </location>
</feature>
<dbReference type="AlphaFoldDB" id="A0A9D3NK50"/>
<keyword evidence="3" id="KW-0677">Repeat</keyword>
<evidence type="ECO:0000256" key="8">
    <source>
        <dbReference type="SAM" id="SignalP"/>
    </source>
</evidence>
<dbReference type="SUPFAM" id="SSF57535">
    <property type="entry name" value="Complement control module/SCR domain"/>
    <property type="match status" value="10"/>
</dbReference>
<gene>
    <name evidence="10" type="ORF">KOW79_012981</name>
</gene>
<evidence type="ECO:0000259" key="9">
    <source>
        <dbReference type="PROSITE" id="PS50923"/>
    </source>
</evidence>
<feature type="domain" description="Sushi" evidence="9">
    <location>
        <begin position="84"/>
        <end position="141"/>
    </location>
</feature>
<feature type="domain" description="Sushi" evidence="9">
    <location>
        <begin position="557"/>
        <end position="615"/>
    </location>
</feature>
<feature type="domain" description="Sushi" evidence="9">
    <location>
        <begin position="377"/>
        <end position="435"/>
    </location>
</feature>
<comment type="caution">
    <text evidence="10">The sequence shown here is derived from an EMBL/GenBank/DDBJ whole genome shotgun (WGS) entry which is preliminary data.</text>
</comment>
<keyword evidence="1 6" id="KW-0768">Sushi</keyword>
<feature type="disulfide bond" evidence="6">
    <location>
        <begin position="172"/>
        <end position="199"/>
    </location>
</feature>
<dbReference type="Pfam" id="PF00084">
    <property type="entry name" value="Sushi"/>
    <property type="match status" value="10"/>
</dbReference>
<dbReference type="SMART" id="SM00032">
    <property type="entry name" value="CCP"/>
    <property type="match status" value="10"/>
</dbReference>
<feature type="region of interest" description="Disordered" evidence="7">
    <location>
        <begin position="624"/>
        <end position="643"/>
    </location>
</feature>
<keyword evidence="4 6" id="KW-1015">Disulfide bond</keyword>
<evidence type="ECO:0000256" key="4">
    <source>
        <dbReference type="ARBA" id="ARBA00023157"/>
    </source>
</evidence>
<feature type="chain" id="PRO_5039335404" description="Sushi domain-containing protein" evidence="8">
    <location>
        <begin position="21"/>
        <end position="643"/>
    </location>
</feature>
<comment type="caution">
    <text evidence="6">Lacks conserved residue(s) required for the propagation of feature annotation.</text>
</comment>
<feature type="domain" description="Sushi" evidence="9">
    <location>
        <begin position="261"/>
        <end position="319"/>
    </location>
</feature>
<keyword evidence="5" id="KW-0325">Glycoprotein</keyword>
<feature type="domain" description="Sushi" evidence="9">
    <location>
        <begin position="320"/>
        <end position="376"/>
    </location>
</feature>
<evidence type="ECO:0000313" key="10">
    <source>
        <dbReference type="EMBL" id="KAG7323279.1"/>
    </source>
</evidence>
<feature type="domain" description="Sushi" evidence="9">
    <location>
        <begin position="202"/>
        <end position="260"/>
    </location>
</feature>
<dbReference type="InterPro" id="IPR035976">
    <property type="entry name" value="Sushi/SCR/CCP_sf"/>
</dbReference>
<dbReference type="OrthoDB" id="6480633at2759"/>
<accession>A0A9D3NK50</accession>
<feature type="domain" description="Sushi" evidence="9">
    <location>
        <begin position="142"/>
        <end position="201"/>
    </location>
</feature>
<dbReference type="PROSITE" id="PS50923">
    <property type="entry name" value="SUSHI"/>
    <property type="match status" value="9"/>
</dbReference>
<organism evidence="10 11">
    <name type="scientific">Hemibagrus wyckioides</name>
    <dbReference type="NCBI Taxonomy" id="337641"/>
    <lineage>
        <taxon>Eukaryota</taxon>
        <taxon>Metazoa</taxon>
        <taxon>Chordata</taxon>
        <taxon>Craniata</taxon>
        <taxon>Vertebrata</taxon>
        <taxon>Euteleostomi</taxon>
        <taxon>Actinopterygii</taxon>
        <taxon>Neopterygii</taxon>
        <taxon>Teleostei</taxon>
        <taxon>Ostariophysi</taxon>
        <taxon>Siluriformes</taxon>
        <taxon>Bagridae</taxon>
        <taxon>Hemibagrus</taxon>
    </lineage>
</organism>
<dbReference type="PANTHER" id="PTHR46393">
    <property type="entry name" value="SUSHI DOMAIN-CONTAINING PROTEIN"/>
    <property type="match status" value="1"/>
</dbReference>
<proteinExistence type="predicted"/>
<reference evidence="10 11" key="1">
    <citation type="submission" date="2021-06" db="EMBL/GenBank/DDBJ databases">
        <title>Chromosome-level genome assembly of the red-tail catfish (Hemibagrus wyckioides).</title>
        <authorList>
            <person name="Shao F."/>
        </authorList>
    </citation>
    <scope>NUCLEOTIDE SEQUENCE [LARGE SCALE GENOMIC DNA]</scope>
    <source>
        <strain evidence="10">EC202008001</strain>
        <tissue evidence="10">Blood</tissue>
    </source>
</reference>
<dbReference type="Gene3D" id="2.10.70.10">
    <property type="entry name" value="Complement Module, domain 1"/>
    <property type="match status" value="10"/>
</dbReference>
<evidence type="ECO:0000256" key="5">
    <source>
        <dbReference type="ARBA" id="ARBA00023180"/>
    </source>
</evidence>
<sequence>MLRYMIIFFTLLMQALNVRAQCEMPPVGENKIMIDIPDQQTFPEGSTVKFKCSTGYIPVRSTASRSITCNGNQWSKLQLQCKKKSCGNPGEVLNGKYLFSEGILYGATITAQCNEGYLLVGHSTRNCRESGWDERSPVCEVVKCLPPPSIIDGEFEPVEESYAYGEGVLYSCKRGLDLFGSSLVTCSNNGNFQPAPPRCLSVTCEKPEIQKAFRIEGKSPPYKYRDFVRLQCIKGYKMDGSDTLICTEDGWDPPSTQCTIVTCFPPRGISNGQFYPQEEIYEYEDTVTYTCNEGFRLRGFPRKSCTEHGTFQPSPECQEITCDPRAIRNVIVERSSLYKYNTSIKITCEKGYKTVGSDQLTCGENGWRPNSTPCTVVTCFPPRGISNGQFYPQEEIYEYEDTVTYTCTEGYRIKASATISCTEHGTFQPSPECQAQCDAPSVGENRILTEDSGQATYPEGTTLTYKCSTGYLPVQAGSSRSITCTGKQWTELQLQCQLKSCGSLGELANGKYLTPDGIKFGATATAQCNKGYMVVGEKTRTCQDDGWDGRDPVCEAVKCKPPPSIQNGMFVPMDEVYDYGHTVTFSCDNDYTLVGESTIACSDNGTFPHPPLCLFPDIKPIENQVNMSSSLPPTAETSSESKE</sequence>
<dbReference type="Proteomes" id="UP000824219">
    <property type="component" value="Linkage Group LG15"/>
</dbReference>
<feature type="domain" description="Sushi" evidence="9">
    <location>
        <begin position="20"/>
        <end position="83"/>
    </location>
</feature>
<dbReference type="EMBL" id="JAHKSW010000015">
    <property type="protein sequence ID" value="KAG7323279.1"/>
    <property type="molecule type" value="Genomic_DNA"/>
</dbReference>
<protein>
    <recommendedName>
        <fullName evidence="9">Sushi domain-containing protein</fullName>
    </recommendedName>
</protein>
<keyword evidence="2 8" id="KW-0732">Signal</keyword>
<evidence type="ECO:0000256" key="3">
    <source>
        <dbReference type="ARBA" id="ARBA00022737"/>
    </source>
</evidence>